<feature type="transmembrane region" description="Helical" evidence="5">
    <location>
        <begin position="187"/>
        <end position="206"/>
    </location>
</feature>
<evidence type="ECO:0000256" key="4">
    <source>
        <dbReference type="ARBA" id="ARBA00023136"/>
    </source>
</evidence>
<evidence type="ECO:0000256" key="2">
    <source>
        <dbReference type="ARBA" id="ARBA00022692"/>
    </source>
</evidence>
<dbReference type="InterPro" id="IPR000412">
    <property type="entry name" value="ABC_2_transport"/>
</dbReference>
<keyword evidence="4 5" id="KW-0472">Membrane</keyword>
<comment type="similarity">
    <text evidence="5">Belongs to the ABC-2 integral membrane protein family.</text>
</comment>
<keyword evidence="8" id="KW-1185">Reference proteome</keyword>
<keyword evidence="5" id="KW-1003">Cell membrane</keyword>
<comment type="subcellular location">
    <subcellularLocation>
        <location evidence="5">Cell membrane</location>
        <topology evidence="5">Multi-pass membrane protein</topology>
    </subcellularLocation>
    <subcellularLocation>
        <location evidence="1">Membrane</location>
        <topology evidence="1">Multi-pass membrane protein</topology>
    </subcellularLocation>
</comment>
<evidence type="ECO:0000313" key="8">
    <source>
        <dbReference type="Proteomes" id="UP000199421"/>
    </source>
</evidence>
<feature type="transmembrane region" description="Helical" evidence="5">
    <location>
        <begin position="157"/>
        <end position="180"/>
    </location>
</feature>
<dbReference type="EMBL" id="FOAF01000005">
    <property type="protein sequence ID" value="SEL95604.1"/>
    <property type="molecule type" value="Genomic_DNA"/>
</dbReference>
<dbReference type="PRINTS" id="PR00164">
    <property type="entry name" value="ABC2TRNSPORT"/>
</dbReference>
<reference evidence="8" key="1">
    <citation type="submission" date="2016-10" db="EMBL/GenBank/DDBJ databases">
        <authorList>
            <person name="Varghese N."/>
            <person name="Submissions S."/>
        </authorList>
    </citation>
    <scope>NUCLEOTIDE SEQUENCE [LARGE SCALE GENOMIC DNA]</scope>
    <source>
        <strain evidence="8">DSM 18733</strain>
    </source>
</reference>
<feature type="transmembrane region" description="Helical" evidence="5">
    <location>
        <begin position="41"/>
        <end position="61"/>
    </location>
</feature>
<feature type="transmembrane region" description="Helical" evidence="5">
    <location>
        <begin position="73"/>
        <end position="99"/>
    </location>
</feature>
<organism evidence="7 8">
    <name type="scientific">Olivibacter domesticus</name>
    <name type="common">Pseudosphingobacterium domesticum</name>
    <dbReference type="NCBI Taxonomy" id="407022"/>
    <lineage>
        <taxon>Bacteria</taxon>
        <taxon>Pseudomonadati</taxon>
        <taxon>Bacteroidota</taxon>
        <taxon>Sphingobacteriia</taxon>
        <taxon>Sphingobacteriales</taxon>
        <taxon>Sphingobacteriaceae</taxon>
        <taxon>Olivibacter</taxon>
    </lineage>
</organism>
<gene>
    <name evidence="7" type="ORF">SAMN05661044_03863</name>
</gene>
<dbReference type="PIRSF" id="PIRSF006648">
    <property type="entry name" value="DrrB"/>
    <property type="match status" value="1"/>
</dbReference>
<feature type="transmembrane region" description="Helical" evidence="5">
    <location>
        <begin position="245"/>
        <end position="266"/>
    </location>
</feature>
<dbReference type="RefSeq" id="WP_162276634.1">
    <property type="nucleotide sequence ID" value="NZ_FOAF01000005.1"/>
</dbReference>
<dbReference type="PANTHER" id="PTHR43229">
    <property type="entry name" value="NODULATION PROTEIN J"/>
    <property type="match status" value="1"/>
</dbReference>
<sequence>MIDKTRIQDTLSHQKRASLFWLLSDSWVMTKRSTLHIIRSLDQLLSVAIFPIMFLILNRYVFGGAINTGEISYVNFLVAGILVQMLAFGANYTTINLAVDLQQGIVDRFRSLPMASSALLIGHVTSDLLRNIISAVIVFAVSFIIGFRPSATAVEWLLVIALALLFTLAISWLSAILGLFVKSLEAAQWVGFVVIFPLTFASSAFVPTDTMPKALRLFAENQPLTHVINAMRAWLVGTPPGNSTWLAFVWCIAIIVVAMPLATWIFKRKTS</sequence>
<dbReference type="Proteomes" id="UP000199421">
    <property type="component" value="Unassembled WGS sequence"/>
</dbReference>
<proteinExistence type="inferred from homology"/>
<name>A0A1H7UFR9_OLID1</name>
<dbReference type="InterPro" id="IPR047817">
    <property type="entry name" value="ABC2_TM_bact-type"/>
</dbReference>
<evidence type="ECO:0000256" key="3">
    <source>
        <dbReference type="ARBA" id="ARBA00022989"/>
    </source>
</evidence>
<evidence type="ECO:0000259" key="6">
    <source>
        <dbReference type="PROSITE" id="PS51012"/>
    </source>
</evidence>
<dbReference type="GO" id="GO:0043190">
    <property type="term" value="C:ATP-binding cassette (ABC) transporter complex"/>
    <property type="evidence" value="ECO:0007669"/>
    <property type="project" value="InterPro"/>
</dbReference>
<evidence type="ECO:0000256" key="1">
    <source>
        <dbReference type="ARBA" id="ARBA00004141"/>
    </source>
</evidence>
<evidence type="ECO:0000256" key="5">
    <source>
        <dbReference type="RuleBase" id="RU361157"/>
    </source>
</evidence>
<dbReference type="STRING" id="407022.SAMN05661044_03863"/>
<dbReference type="PROSITE" id="PS51012">
    <property type="entry name" value="ABC_TM2"/>
    <property type="match status" value="1"/>
</dbReference>
<accession>A0A1H7UFR9</accession>
<dbReference type="PANTHER" id="PTHR43229:SF2">
    <property type="entry name" value="NODULATION PROTEIN J"/>
    <property type="match status" value="1"/>
</dbReference>
<keyword evidence="2 5" id="KW-0812">Transmembrane</keyword>
<keyword evidence="5" id="KW-0813">Transport</keyword>
<feature type="transmembrane region" description="Helical" evidence="5">
    <location>
        <begin position="120"/>
        <end position="145"/>
    </location>
</feature>
<protein>
    <recommendedName>
        <fullName evidence="5">Transport permease protein</fullName>
    </recommendedName>
</protein>
<dbReference type="InterPro" id="IPR051784">
    <property type="entry name" value="Nod_factor_ABC_transporter"/>
</dbReference>
<dbReference type="GO" id="GO:0140359">
    <property type="term" value="F:ABC-type transporter activity"/>
    <property type="evidence" value="ECO:0007669"/>
    <property type="project" value="InterPro"/>
</dbReference>
<evidence type="ECO:0000313" key="7">
    <source>
        <dbReference type="EMBL" id="SEL95604.1"/>
    </source>
</evidence>
<dbReference type="InterPro" id="IPR013525">
    <property type="entry name" value="ABC2_TM"/>
</dbReference>
<dbReference type="AlphaFoldDB" id="A0A1H7UFR9"/>
<feature type="domain" description="ABC transmembrane type-2" evidence="6">
    <location>
        <begin position="42"/>
        <end position="269"/>
    </location>
</feature>
<keyword evidence="3 5" id="KW-1133">Transmembrane helix</keyword>
<dbReference type="Pfam" id="PF01061">
    <property type="entry name" value="ABC2_membrane"/>
    <property type="match status" value="1"/>
</dbReference>